<keyword evidence="2" id="KW-1185">Reference proteome</keyword>
<protein>
    <submittedName>
        <fullName evidence="1">Uncharacterized protein</fullName>
    </submittedName>
</protein>
<dbReference type="KEGG" id="bpb:bpr_I0661"/>
<accession>E0S0T1</accession>
<name>E0S0T1_BUTPB</name>
<gene>
    <name evidence="1" type="ordered locus">bpr_I0661</name>
</gene>
<sequence length="66" mass="7423">MIVDSIGTINDKEESAPKEVTRFLKDYNVDDKYPGADVLMYYNDVLLCYGITAEELCSYNFGGTDV</sequence>
<evidence type="ECO:0000313" key="1">
    <source>
        <dbReference type="EMBL" id="ADL33406.1"/>
    </source>
</evidence>
<organism evidence="1 2">
    <name type="scientific">Butyrivibrio proteoclasticus (strain ATCC 51982 / DSM 14932 / B316)</name>
    <name type="common">Clostridium proteoclasticum</name>
    <dbReference type="NCBI Taxonomy" id="515622"/>
    <lineage>
        <taxon>Bacteria</taxon>
        <taxon>Bacillati</taxon>
        <taxon>Bacillota</taxon>
        <taxon>Clostridia</taxon>
        <taxon>Lachnospirales</taxon>
        <taxon>Lachnospiraceae</taxon>
        <taxon>Butyrivibrio</taxon>
    </lineage>
</organism>
<dbReference type="AlphaFoldDB" id="E0S0T1"/>
<dbReference type="HOGENOM" id="CLU_2822918_0_0_9"/>
<dbReference type="Proteomes" id="UP000001299">
    <property type="component" value="Chromosome 1"/>
</dbReference>
<dbReference type="STRING" id="515622.bpr_I0661"/>
<reference evidence="1 2" key="1">
    <citation type="journal article" date="2010" name="PLoS ONE">
        <title>The glycobiome of the rumen bacterium Butyrivibrio proteoclasticus B316(T) highlights adaptation to a polysaccharide-rich environment.</title>
        <authorList>
            <person name="Kelly W.J."/>
            <person name="Leahy S.C."/>
            <person name="Altermann E."/>
            <person name="Yeoman C.J."/>
            <person name="Dunne J.C."/>
            <person name="Kong Z."/>
            <person name="Pacheco D.M."/>
            <person name="Li D."/>
            <person name="Noel S.J."/>
            <person name="Moon C.D."/>
            <person name="Cookson A.L."/>
            <person name="Attwood G.T."/>
        </authorList>
    </citation>
    <scope>NUCLEOTIDE SEQUENCE [LARGE SCALE GENOMIC DNA]</scope>
    <source>
        <strain evidence="2">ATCC 51982 / DSM 14932 / B316</strain>
    </source>
</reference>
<dbReference type="RefSeq" id="WP_013280062.1">
    <property type="nucleotide sequence ID" value="NC_014387.1"/>
</dbReference>
<proteinExistence type="predicted"/>
<dbReference type="EMBL" id="CP001810">
    <property type="protein sequence ID" value="ADL33406.1"/>
    <property type="molecule type" value="Genomic_DNA"/>
</dbReference>
<evidence type="ECO:0000313" key="2">
    <source>
        <dbReference type="Proteomes" id="UP000001299"/>
    </source>
</evidence>